<keyword evidence="1" id="KW-0436">Ligase</keyword>
<evidence type="ECO:0000256" key="1">
    <source>
        <dbReference type="ARBA" id="ARBA00022598"/>
    </source>
</evidence>
<keyword evidence="3" id="KW-0067">ATP-binding</keyword>
<dbReference type="SUPFAM" id="SSF52440">
    <property type="entry name" value="PreATP-grasp domain"/>
    <property type="match status" value="1"/>
</dbReference>
<dbReference type="Gene3D" id="3.40.50.20">
    <property type="match status" value="1"/>
</dbReference>
<protein>
    <recommendedName>
        <fullName evidence="5">Biotin carboxylation domain-containing protein</fullName>
    </recommendedName>
</protein>
<evidence type="ECO:0000256" key="2">
    <source>
        <dbReference type="ARBA" id="ARBA00022741"/>
    </source>
</evidence>
<gene>
    <name evidence="6" type="ORF">S01H1_25171</name>
</gene>
<dbReference type="AlphaFoldDB" id="X0THW0"/>
<accession>X0THW0</accession>
<feature type="non-terminal residue" evidence="6">
    <location>
        <position position="79"/>
    </location>
</feature>
<keyword evidence="2" id="KW-0547">Nucleotide-binding</keyword>
<feature type="domain" description="Biotin carboxylation" evidence="5">
    <location>
        <begin position="1"/>
        <end position="79"/>
    </location>
</feature>
<dbReference type="GO" id="GO:0016874">
    <property type="term" value="F:ligase activity"/>
    <property type="evidence" value="ECO:0007669"/>
    <property type="project" value="UniProtKB-KW"/>
</dbReference>
<dbReference type="PANTHER" id="PTHR18866:SF33">
    <property type="entry name" value="METHYLCROTONOYL-COA CARBOXYLASE SUBUNIT ALPHA, MITOCHONDRIAL-RELATED"/>
    <property type="match status" value="1"/>
</dbReference>
<dbReference type="PROSITE" id="PS50979">
    <property type="entry name" value="BC"/>
    <property type="match status" value="1"/>
</dbReference>
<name>X0THW0_9ZZZZ</name>
<dbReference type="InterPro" id="IPR016185">
    <property type="entry name" value="PreATP-grasp_dom_sf"/>
</dbReference>
<evidence type="ECO:0000256" key="4">
    <source>
        <dbReference type="ARBA" id="ARBA00023267"/>
    </source>
</evidence>
<dbReference type="Pfam" id="PF00289">
    <property type="entry name" value="Biotin_carb_N"/>
    <property type="match status" value="1"/>
</dbReference>
<comment type="caution">
    <text evidence="6">The sequence shown here is derived from an EMBL/GenBank/DDBJ whole genome shotgun (WGS) entry which is preliminary data.</text>
</comment>
<reference evidence="6" key="1">
    <citation type="journal article" date="2014" name="Front. Microbiol.">
        <title>High frequency of phylogenetically diverse reductive dehalogenase-homologous genes in deep subseafloor sedimentary metagenomes.</title>
        <authorList>
            <person name="Kawai M."/>
            <person name="Futagami T."/>
            <person name="Toyoda A."/>
            <person name="Takaki Y."/>
            <person name="Nishi S."/>
            <person name="Hori S."/>
            <person name="Arai W."/>
            <person name="Tsubouchi T."/>
            <person name="Morono Y."/>
            <person name="Uchiyama I."/>
            <person name="Ito T."/>
            <person name="Fujiyama A."/>
            <person name="Inagaki F."/>
            <person name="Takami H."/>
        </authorList>
    </citation>
    <scope>NUCLEOTIDE SEQUENCE</scope>
    <source>
        <strain evidence="6">Expedition CK06-06</strain>
    </source>
</reference>
<proteinExistence type="predicted"/>
<dbReference type="InterPro" id="IPR011764">
    <property type="entry name" value="Biotin_carboxylation_dom"/>
</dbReference>
<organism evidence="6">
    <name type="scientific">marine sediment metagenome</name>
    <dbReference type="NCBI Taxonomy" id="412755"/>
    <lineage>
        <taxon>unclassified sequences</taxon>
        <taxon>metagenomes</taxon>
        <taxon>ecological metagenomes</taxon>
    </lineage>
</organism>
<evidence type="ECO:0000256" key="3">
    <source>
        <dbReference type="ARBA" id="ARBA00022840"/>
    </source>
</evidence>
<dbReference type="EMBL" id="BARS01015175">
    <property type="protein sequence ID" value="GAF87722.1"/>
    <property type="molecule type" value="Genomic_DNA"/>
</dbReference>
<sequence>MFKRILIANRGEIALRVIRACKPLGVETVAVYSEADAASPHLQQADLAVCVGPGQSTESYLNMEAIIQAAEQTGCCAIH</sequence>
<dbReference type="GO" id="GO:0005524">
    <property type="term" value="F:ATP binding"/>
    <property type="evidence" value="ECO:0007669"/>
    <property type="project" value="UniProtKB-KW"/>
</dbReference>
<dbReference type="InterPro" id="IPR005481">
    <property type="entry name" value="BC-like_N"/>
</dbReference>
<keyword evidence="4" id="KW-0092">Biotin</keyword>
<dbReference type="PANTHER" id="PTHR18866">
    <property type="entry name" value="CARBOXYLASE:PYRUVATE/ACETYL-COA/PROPIONYL-COA CARBOXYLASE"/>
    <property type="match status" value="1"/>
</dbReference>
<evidence type="ECO:0000313" key="6">
    <source>
        <dbReference type="EMBL" id="GAF87722.1"/>
    </source>
</evidence>
<dbReference type="InterPro" id="IPR050856">
    <property type="entry name" value="Biotin_carboxylase_complex"/>
</dbReference>
<evidence type="ECO:0000259" key="5">
    <source>
        <dbReference type="PROSITE" id="PS50979"/>
    </source>
</evidence>